<dbReference type="Pfam" id="PF23097">
    <property type="entry name" value="NOL10_2nd"/>
    <property type="match status" value="1"/>
</dbReference>
<keyword evidence="5" id="KW-0677">Repeat</keyword>
<feature type="compositionally biased region" description="Basic and acidic residues" evidence="8">
    <location>
        <begin position="701"/>
        <end position="714"/>
    </location>
</feature>
<evidence type="ECO:0000313" key="12">
    <source>
        <dbReference type="EMBL" id="SPP82477.1"/>
    </source>
</evidence>
<evidence type="ECO:0000256" key="6">
    <source>
        <dbReference type="ARBA" id="ARBA00023242"/>
    </source>
</evidence>
<dbReference type="InterPro" id="IPR056551">
    <property type="entry name" value="Beta-prop_NOL10_N"/>
</dbReference>
<keyword evidence="6" id="KW-0539">Nucleus</keyword>
<comment type="similarity">
    <text evidence="2">Belongs to the WD repeat NOL10/ENP2 family.</text>
</comment>
<dbReference type="PANTHER" id="PTHR14927">
    <property type="entry name" value="NUCLEOLAR PROTEIN 10"/>
    <property type="match status" value="1"/>
</dbReference>
<evidence type="ECO:0000259" key="10">
    <source>
        <dbReference type="Pfam" id="PF23097"/>
    </source>
</evidence>
<name>A0A3B0JJD8_DROGU</name>
<dbReference type="InterPro" id="IPR012580">
    <property type="entry name" value="NUC153"/>
</dbReference>
<dbReference type="GO" id="GO:0000462">
    <property type="term" value="P:maturation of SSU-rRNA from tricistronic rRNA transcript (SSU-rRNA, 5.8S rRNA, LSU-rRNA)"/>
    <property type="evidence" value="ECO:0007669"/>
    <property type="project" value="TreeGrafter"/>
</dbReference>
<feature type="compositionally biased region" description="Basic and acidic residues" evidence="8">
    <location>
        <begin position="567"/>
        <end position="578"/>
    </location>
</feature>
<dbReference type="STRING" id="7266.A0A3B0JJD8"/>
<dbReference type="InterPro" id="IPR036322">
    <property type="entry name" value="WD40_repeat_dom_sf"/>
</dbReference>
<dbReference type="InterPro" id="IPR001680">
    <property type="entry name" value="WD40_rpt"/>
</dbReference>
<dbReference type="GO" id="GO:0030686">
    <property type="term" value="C:90S preribosome"/>
    <property type="evidence" value="ECO:0007669"/>
    <property type="project" value="TreeGrafter"/>
</dbReference>
<evidence type="ECO:0000259" key="11">
    <source>
        <dbReference type="Pfam" id="PF23098"/>
    </source>
</evidence>
<dbReference type="InterPro" id="IPR040382">
    <property type="entry name" value="NOL10/Enp2"/>
</dbReference>
<evidence type="ECO:0000313" key="13">
    <source>
        <dbReference type="Proteomes" id="UP000268350"/>
    </source>
</evidence>
<evidence type="ECO:0000256" key="1">
    <source>
        <dbReference type="ARBA" id="ARBA00004604"/>
    </source>
</evidence>
<dbReference type="SMART" id="SM00320">
    <property type="entry name" value="WD40"/>
    <property type="match status" value="4"/>
</dbReference>
<proteinExistence type="inferred from homology"/>
<feature type="compositionally biased region" description="Acidic residues" evidence="8">
    <location>
        <begin position="553"/>
        <end position="566"/>
    </location>
</feature>
<feature type="compositionally biased region" description="Basic residues" evidence="8">
    <location>
        <begin position="691"/>
        <end position="700"/>
    </location>
</feature>
<dbReference type="Gene3D" id="2.130.10.10">
    <property type="entry name" value="YVTN repeat-like/Quinoprotein amine dehydrogenase"/>
    <property type="match status" value="1"/>
</dbReference>
<reference evidence="13" key="1">
    <citation type="submission" date="2018-01" db="EMBL/GenBank/DDBJ databases">
        <authorList>
            <person name="Alioto T."/>
            <person name="Alioto T."/>
        </authorList>
    </citation>
    <scope>NUCLEOTIDE SEQUENCE [LARGE SCALE GENOMIC DNA]</scope>
</reference>
<evidence type="ECO:0000256" key="4">
    <source>
        <dbReference type="ARBA" id="ARBA00022574"/>
    </source>
</evidence>
<accession>A0A3B0JJD8</accession>
<dbReference type="AlphaFoldDB" id="A0A3B0JJD8"/>
<evidence type="ECO:0000256" key="8">
    <source>
        <dbReference type="SAM" id="MobiDB-lite"/>
    </source>
</evidence>
<keyword evidence="4 7" id="KW-0853">WD repeat</keyword>
<evidence type="ECO:0000256" key="5">
    <source>
        <dbReference type="ARBA" id="ARBA00022737"/>
    </source>
</evidence>
<gene>
    <name evidence="12" type="ORF">DGUA_6G014361</name>
</gene>
<evidence type="ECO:0000256" key="7">
    <source>
        <dbReference type="PROSITE-ProRule" id="PRU00221"/>
    </source>
</evidence>
<dbReference type="EMBL" id="OUUW01000006">
    <property type="protein sequence ID" value="SPP82477.1"/>
    <property type="molecule type" value="Genomic_DNA"/>
</dbReference>
<dbReference type="SUPFAM" id="SSF50978">
    <property type="entry name" value="WD40 repeat-like"/>
    <property type="match status" value="1"/>
</dbReference>
<feature type="region of interest" description="Disordered" evidence="8">
    <location>
        <begin position="527"/>
        <end position="641"/>
    </location>
</feature>
<sequence>MFVNEVNDVKIYNLSAGKSVPDWLTDRRKKSKLMKKVDSRRHIELIQDFDMPGVCTSIRMSPDQQYILATGTYKPRVKCFEVSNLSIKFERCFDSEVTTFEVISDDYCKMVFLQCDRYVEIHAAHGRHYRLRIPRFGRDMKYHKPSCDMYIVGVGKDIYRLNLERGQFLQPFETDASCLNACDVNPEHHLLVAGTKEGTVEAWDPRTKQRCSTLDVAMKLPGVKEFPSVTALKYRNGLHMAVGTASGHVLIYDIRAKQPLLVKNHLNRLPIKRLAFNPTQNAVYSMDEATLKLWDEQTGKQIAYVESTSSFNDFCTIPDTGMFFLAQEDVKMLTYYVPAMGPAPRWCSFLDNLTEEIESEVLENVYDDYQFVTAKELAELGMEHLVGTNLLKGYMHGYFMDARLYNKAKAVVEPFAFDRFRKDKIRQEIESERKSRLQIDSKLPKVNKELALKIMDEQANPSNSAKQRNVPNLLEDSRFKAMFENSDFAVNKEAEEYRLLAPVLNRLDKSKAKELKQRVEVARVAELHAEEAQPRDDSDNDEDLFGFEKSDGEKEEESGDEASSDDDDRREYVKEMKQAYKQVKRQREDEDEEEDAMETEENGDQRQREAADEPERHLKNGNYNNPPTNGIGKRFTMTPLDQHQGNSFMQQRIKQASLQDRVRVMSQLEGQVTNVGRSLGNRQMTFEVNKQKKTQYHAKKREAELKKHRDERRSIVRPIKSLRLKKVNFK</sequence>
<dbReference type="GO" id="GO:0032040">
    <property type="term" value="C:small-subunit processome"/>
    <property type="evidence" value="ECO:0007669"/>
    <property type="project" value="TreeGrafter"/>
</dbReference>
<dbReference type="OMA" id="GYFMDVR"/>
<evidence type="ECO:0000256" key="3">
    <source>
        <dbReference type="ARBA" id="ARBA00015517"/>
    </source>
</evidence>
<dbReference type="PANTHER" id="PTHR14927:SF0">
    <property type="entry name" value="NUCLEOLAR PROTEIN 10"/>
    <property type="match status" value="1"/>
</dbReference>
<evidence type="ECO:0000259" key="9">
    <source>
        <dbReference type="Pfam" id="PF08159"/>
    </source>
</evidence>
<feature type="compositionally biased region" description="Basic and acidic residues" evidence="8">
    <location>
        <begin position="527"/>
        <end position="537"/>
    </location>
</feature>
<comment type="subcellular location">
    <subcellularLocation>
        <location evidence="1">Nucleus</location>
        <location evidence="1">Nucleolus</location>
    </subcellularLocation>
</comment>
<feature type="domain" description="NUC153" evidence="9">
    <location>
        <begin position="476"/>
        <end position="503"/>
    </location>
</feature>
<feature type="compositionally biased region" description="Acidic residues" evidence="8">
    <location>
        <begin position="589"/>
        <end position="602"/>
    </location>
</feature>
<feature type="repeat" description="WD" evidence="7">
    <location>
        <begin position="172"/>
        <end position="213"/>
    </location>
</feature>
<dbReference type="PROSITE" id="PS50082">
    <property type="entry name" value="WD_REPEATS_2"/>
    <property type="match status" value="1"/>
</dbReference>
<feature type="domain" description="Nucleolar protein 10-like N-terminal" evidence="11">
    <location>
        <begin position="2"/>
        <end position="359"/>
    </location>
</feature>
<dbReference type="InterPro" id="IPR015943">
    <property type="entry name" value="WD40/YVTN_repeat-like_dom_sf"/>
</dbReference>
<keyword evidence="13" id="KW-1185">Reference proteome</keyword>
<evidence type="ECO:0000256" key="2">
    <source>
        <dbReference type="ARBA" id="ARBA00005264"/>
    </source>
</evidence>
<feature type="region of interest" description="Disordered" evidence="8">
    <location>
        <begin position="691"/>
        <end position="714"/>
    </location>
</feature>
<feature type="domain" description="Nucleolar protein 10-like second" evidence="10">
    <location>
        <begin position="365"/>
        <end position="413"/>
    </location>
</feature>
<feature type="compositionally biased region" description="Basic and acidic residues" evidence="8">
    <location>
        <begin position="603"/>
        <end position="618"/>
    </location>
</feature>
<dbReference type="Pfam" id="PF23098">
    <property type="entry name" value="Beta-prop_NOL10_N"/>
    <property type="match status" value="1"/>
</dbReference>
<protein>
    <recommendedName>
        <fullName evidence="3">Nucleolar protein 10</fullName>
    </recommendedName>
</protein>
<dbReference type="OrthoDB" id="273340at2759"/>
<dbReference type="Proteomes" id="UP000268350">
    <property type="component" value="Unassembled WGS sequence"/>
</dbReference>
<organism evidence="12 13">
    <name type="scientific">Drosophila guanche</name>
    <name type="common">Fruit fly</name>
    <dbReference type="NCBI Taxonomy" id="7266"/>
    <lineage>
        <taxon>Eukaryota</taxon>
        <taxon>Metazoa</taxon>
        <taxon>Ecdysozoa</taxon>
        <taxon>Arthropoda</taxon>
        <taxon>Hexapoda</taxon>
        <taxon>Insecta</taxon>
        <taxon>Pterygota</taxon>
        <taxon>Neoptera</taxon>
        <taxon>Endopterygota</taxon>
        <taxon>Diptera</taxon>
        <taxon>Brachycera</taxon>
        <taxon>Muscomorpha</taxon>
        <taxon>Ephydroidea</taxon>
        <taxon>Drosophilidae</taxon>
        <taxon>Drosophila</taxon>
        <taxon>Sophophora</taxon>
    </lineage>
</organism>
<dbReference type="InterPro" id="IPR056550">
    <property type="entry name" value="NOL10_2nd"/>
</dbReference>
<dbReference type="Pfam" id="PF08159">
    <property type="entry name" value="NUC153"/>
    <property type="match status" value="1"/>
</dbReference>